<gene>
    <name evidence="2" type="ORF">C0V82_11440</name>
</gene>
<keyword evidence="3" id="KW-1185">Reference proteome</keyword>
<feature type="region of interest" description="Disordered" evidence="1">
    <location>
        <begin position="1"/>
        <end position="65"/>
    </location>
</feature>
<dbReference type="AlphaFoldDB" id="A0A2K9NF00"/>
<accession>A0A2K9NF00</accession>
<feature type="compositionally biased region" description="Low complexity" evidence="1">
    <location>
        <begin position="18"/>
        <end position="29"/>
    </location>
</feature>
<evidence type="ECO:0000313" key="3">
    <source>
        <dbReference type="Proteomes" id="UP000234752"/>
    </source>
</evidence>
<dbReference type="EMBL" id="CP025611">
    <property type="protein sequence ID" value="AUN30785.1"/>
    <property type="molecule type" value="Genomic_DNA"/>
</dbReference>
<dbReference type="KEGG" id="ncb:C0V82_11440"/>
<reference evidence="2 3" key="1">
    <citation type="submission" date="2017-12" db="EMBL/GenBank/DDBJ databases">
        <title>Genomes of bacteria within cyanobacterial aggregates.</title>
        <authorList>
            <person name="Cai H."/>
        </authorList>
    </citation>
    <scope>NUCLEOTIDE SEQUENCE [LARGE SCALE GENOMIC DNA]</scope>
    <source>
        <strain evidence="2 3">TH16</strain>
    </source>
</reference>
<name>A0A2K9NF00_9PROT</name>
<proteinExistence type="predicted"/>
<sequence>MRRRRGPPGARGPKGRRAAAACGAGPEPCGRNRPDGRHYRRCPGISAHHPDPQPMPAGSAKQGPP</sequence>
<dbReference type="Proteomes" id="UP000234752">
    <property type="component" value="Chromosome eg_1"/>
</dbReference>
<evidence type="ECO:0000256" key="1">
    <source>
        <dbReference type="SAM" id="MobiDB-lite"/>
    </source>
</evidence>
<evidence type="ECO:0000313" key="2">
    <source>
        <dbReference type="EMBL" id="AUN30785.1"/>
    </source>
</evidence>
<organism evidence="2 3">
    <name type="scientific">Niveispirillum cyanobacteriorum</name>
    <dbReference type="NCBI Taxonomy" id="1612173"/>
    <lineage>
        <taxon>Bacteria</taxon>
        <taxon>Pseudomonadati</taxon>
        <taxon>Pseudomonadota</taxon>
        <taxon>Alphaproteobacteria</taxon>
        <taxon>Rhodospirillales</taxon>
        <taxon>Azospirillaceae</taxon>
        <taxon>Niveispirillum</taxon>
    </lineage>
</organism>
<protein>
    <submittedName>
        <fullName evidence="2">Uncharacterized protein</fullName>
    </submittedName>
</protein>